<dbReference type="PROSITE" id="PS00041">
    <property type="entry name" value="HTH_ARAC_FAMILY_1"/>
    <property type="match status" value="1"/>
</dbReference>
<dbReference type="InterPro" id="IPR009057">
    <property type="entry name" value="Homeodomain-like_sf"/>
</dbReference>
<keyword evidence="3" id="KW-0804">Transcription</keyword>
<dbReference type="EMBL" id="JACHIR010000001">
    <property type="protein sequence ID" value="MBB5896512.1"/>
    <property type="molecule type" value="Genomic_DNA"/>
</dbReference>
<dbReference type="RefSeq" id="WP_184868154.1">
    <property type="nucleotide sequence ID" value="NZ_BAAAWY010000016.1"/>
</dbReference>
<comment type="caution">
    <text evidence="5">The sequence shown here is derived from an EMBL/GenBank/DDBJ whole genome shotgun (WGS) entry which is preliminary data.</text>
</comment>
<dbReference type="Proteomes" id="UP000585638">
    <property type="component" value="Unassembled WGS sequence"/>
</dbReference>
<dbReference type="PROSITE" id="PS01124">
    <property type="entry name" value="HTH_ARAC_FAMILY_2"/>
    <property type="match status" value="1"/>
</dbReference>
<dbReference type="InterPro" id="IPR020449">
    <property type="entry name" value="Tscrpt_reg_AraC-type_HTH"/>
</dbReference>
<dbReference type="InterPro" id="IPR018060">
    <property type="entry name" value="HTH_AraC"/>
</dbReference>
<evidence type="ECO:0000259" key="4">
    <source>
        <dbReference type="PROSITE" id="PS01124"/>
    </source>
</evidence>
<gene>
    <name evidence="5" type="ORF">BJ998_007708</name>
</gene>
<dbReference type="GO" id="GO:0043565">
    <property type="term" value="F:sequence-specific DNA binding"/>
    <property type="evidence" value="ECO:0007669"/>
    <property type="project" value="InterPro"/>
</dbReference>
<accession>A0A7W9NKD3</accession>
<name>A0A7W9NKD3_9PSEU</name>
<evidence type="ECO:0000256" key="1">
    <source>
        <dbReference type="ARBA" id="ARBA00023015"/>
    </source>
</evidence>
<keyword evidence="2 5" id="KW-0238">DNA-binding</keyword>
<sequence>MSEVARPVGYRAGVPVYHYRSAPETPPVSVLRFDATGGPGHGQRHIHDFPVLMYIERAGQMTLGDPPRPVLDGDAYVLAAGQVVDPTAVNAITAGRAVFFDPTALGEAGPSSSWRSHPLLLPFLHGIPSGLLRLRVPPARQPVWTATIAAIETELADRAVGYRQATLAHLTLLLVDVARLATDVVGDLRRSDEPLLAEVFDVIERRFTEPLSLRDVASNVGVTPGYLTTVVRQRTGRTVLDWITERRMVQARRLLAETGLPVSEIAHRVGIPDAGYFARVFRHSNGMTPRAWRRDAGGTPT</sequence>
<dbReference type="Pfam" id="PF12833">
    <property type="entry name" value="HTH_18"/>
    <property type="match status" value="1"/>
</dbReference>
<evidence type="ECO:0000313" key="6">
    <source>
        <dbReference type="Proteomes" id="UP000585638"/>
    </source>
</evidence>
<dbReference type="PANTHER" id="PTHR43280:SF32">
    <property type="entry name" value="TRANSCRIPTIONAL REGULATORY PROTEIN"/>
    <property type="match status" value="1"/>
</dbReference>
<dbReference type="PANTHER" id="PTHR43280">
    <property type="entry name" value="ARAC-FAMILY TRANSCRIPTIONAL REGULATOR"/>
    <property type="match status" value="1"/>
</dbReference>
<proteinExistence type="predicted"/>
<keyword evidence="1" id="KW-0805">Transcription regulation</keyword>
<keyword evidence="6" id="KW-1185">Reference proteome</keyword>
<protein>
    <submittedName>
        <fullName evidence="5">AraC-like DNA-binding protein</fullName>
    </submittedName>
</protein>
<dbReference type="AlphaFoldDB" id="A0A7W9NKD3"/>
<dbReference type="SUPFAM" id="SSF46689">
    <property type="entry name" value="Homeodomain-like"/>
    <property type="match status" value="2"/>
</dbReference>
<dbReference type="Gene3D" id="1.10.10.60">
    <property type="entry name" value="Homeodomain-like"/>
    <property type="match status" value="1"/>
</dbReference>
<evidence type="ECO:0000256" key="2">
    <source>
        <dbReference type="ARBA" id="ARBA00023125"/>
    </source>
</evidence>
<dbReference type="InterPro" id="IPR018062">
    <property type="entry name" value="HTH_AraC-typ_CS"/>
</dbReference>
<reference evidence="5 6" key="1">
    <citation type="submission" date="2020-08" db="EMBL/GenBank/DDBJ databases">
        <title>Sequencing the genomes of 1000 actinobacteria strains.</title>
        <authorList>
            <person name="Klenk H.-P."/>
        </authorList>
    </citation>
    <scope>NUCLEOTIDE SEQUENCE [LARGE SCALE GENOMIC DNA]</scope>
    <source>
        <strain evidence="5 6">DSM 43851</strain>
    </source>
</reference>
<feature type="domain" description="HTH araC/xylS-type" evidence="4">
    <location>
        <begin position="197"/>
        <end position="295"/>
    </location>
</feature>
<evidence type="ECO:0000313" key="5">
    <source>
        <dbReference type="EMBL" id="MBB5896512.1"/>
    </source>
</evidence>
<evidence type="ECO:0000256" key="3">
    <source>
        <dbReference type="ARBA" id="ARBA00023163"/>
    </source>
</evidence>
<dbReference type="GO" id="GO:0003700">
    <property type="term" value="F:DNA-binding transcription factor activity"/>
    <property type="evidence" value="ECO:0007669"/>
    <property type="project" value="InterPro"/>
</dbReference>
<dbReference type="PRINTS" id="PR00032">
    <property type="entry name" value="HTHARAC"/>
</dbReference>
<organism evidence="5 6">
    <name type="scientific">Kutzneria kofuensis</name>
    <dbReference type="NCBI Taxonomy" id="103725"/>
    <lineage>
        <taxon>Bacteria</taxon>
        <taxon>Bacillati</taxon>
        <taxon>Actinomycetota</taxon>
        <taxon>Actinomycetes</taxon>
        <taxon>Pseudonocardiales</taxon>
        <taxon>Pseudonocardiaceae</taxon>
        <taxon>Kutzneria</taxon>
    </lineage>
</organism>
<dbReference type="SMART" id="SM00342">
    <property type="entry name" value="HTH_ARAC"/>
    <property type="match status" value="1"/>
</dbReference>